<dbReference type="OrthoDB" id="6107046at2"/>
<dbReference type="InterPro" id="IPR013406">
    <property type="entry name" value="CHP02574_addiction_mod"/>
</dbReference>
<dbReference type="AlphaFoldDB" id="A0A2S9VF61"/>
<dbReference type="Proteomes" id="UP000238949">
    <property type="component" value="Unassembled WGS sequence"/>
</dbReference>
<name>A0A2S9VF61_9ALTE</name>
<sequence length="72" mass="7994">MSDALKVMLENIEQLSTKEKALAAHCLLTAMDTKIDSDVESEWVKLAEARSAELESGAVKSISWEEIEKDLN</sequence>
<protein>
    <submittedName>
        <fullName evidence="1">Addiction module antitoxin RelB</fullName>
    </submittedName>
</protein>
<proteinExistence type="predicted"/>
<accession>A0A2S9VF61</accession>
<evidence type="ECO:0000313" key="1">
    <source>
        <dbReference type="EMBL" id="PRO75076.1"/>
    </source>
</evidence>
<keyword evidence="2" id="KW-1185">Reference proteome</keyword>
<comment type="caution">
    <text evidence="1">The sequence shown here is derived from an EMBL/GenBank/DDBJ whole genome shotgun (WGS) entry which is preliminary data.</text>
</comment>
<organism evidence="1 2">
    <name type="scientific">Alteromonas alba</name>
    <dbReference type="NCBI Taxonomy" id="2079529"/>
    <lineage>
        <taxon>Bacteria</taxon>
        <taxon>Pseudomonadati</taxon>
        <taxon>Pseudomonadota</taxon>
        <taxon>Gammaproteobacteria</taxon>
        <taxon>Alteromonadales</taxon>
        <taxon>Alteromonadaceae</taxon>
        <taxon>Alteromonas/Salinimonas group</taxon>
        <taxon>Alteromonas</taxon>
    </lineage>
</organism>
<dbReference type="Pfam" id="PF09720">
    <property type="entry name" value="Unstab_antitox"/>
    <property type="match status" value="1"/>
</dbReference>
<evidence type="ECO:0000313" key="2">
    <source>
        <dbReference type="Proteomes" id="UP000238949"/>
    </source>
</evidence>
<dbReference type="EMBL" id="PVNP01000019">
    <property type="protein sequence ID" value="PRO75076.1"/>
    <property type="molecule type" value="Genomic_DNA"/>
</dbReference>
<gene>
    <name evidence="1" type="ORF">C6Y40_02980</name>
</gene>
<reference evidence="2" key="1">
    <citation type="journal article" date="2020" name="Int. J. Syst. Evol. Microbiol.">
        <title>Alteromonas alba sp. nov., a marine bacterium isolated from the seawater of the West Pacific Ocean.</title>
        <authorList>
            <person name="Sun C."/>
            <person name="Wu Y.-H."/>
            <person name="Xamxidin M."/>
            <person name="Cheng H."/>
            <person name="Xu X.-W."/>
        </authorList>
    </citation>
    <scope>NUCLEOTIDE SEQUENCE [LARGE SCALE GENOMIC DNA]</scope>
    <source>
        <strain evidence="2">190</strain>
    </source>
</reference>
<dbReference type="RefSeq" id="WP_013783722.1">
    <property type="nucleotide sequence ID" value="NZ_PVNP01000019.1"/>
</dbReference>